<feature type="region of interest" description="Disordered" evidence="1">
    <location>
        <begin position="351"/>
        <end position="381"/>
    </location>
</feature>
<dbReference type="AlphaFoldDB" id="A0A8S4HDK7"/>
<proteinExistence type="predicted"/>
<accession>A0A8S4HDK7</accession>
<dbReference type="Proteomes" id="UP000779233">
    <property type="component" value="Unassembled WGS sequence"/>
</dbReference>
<comment type="caution">
    <text evidence="2">The sequence shown here is derived from an EMBL/GenBank/DDBJ whole genome shotgun (WGS) entry which is preliminary data.</text>
</comment>
<feature type="compositionally biased region" description="Polar residues" evidence="1">
    <location>
        <begin position="356"/>
        <end position="381"/>
    </location>
</feature>
<feature type="compositionally biased region" description="Polar residues" evidence="1">
    <location>
        <begin position="267"/>
        <end position="283"/>
    </location>
</feature>
<reference evidence="2" key="1">
    <citation type="submission" date="2021-09" db="EMBL/GenBank/DDBJ databases">
        <authorList>
            <consortium name="Pathogen Informatics"/>
        </authorList>
    </citation>
    <scope>NUCLEOTIDE SEQUENCE</scope>
    <source>
        <strain evidence="2">PvW1</strain>
    </source>
</reference>
<feature type="compositionally biased region" description="Polar residues" evidence="1">
    <location>
        <begin position="302"/>
        <end position="318"/>
    </location>
</feature>
<organism evidence="2 3">
    <name type="scientific">Plasmodium vivax</name>
    <name type="common">malaria parasite P. vivax</name>
    <dbReference type="NCBI Taxonomy" id="5855"/>
    <lineage>
        <taxon>Eukaryota</taxon>
        <taxon>Sar</taxon>
        <taxon>Alveolata</taxon>
        <taxon>Apicomplexa</taxon>
        <taxon>Aconoidasida</taxon>
        <taxon>Haemosporida</taxon>
        <taxon>Plasmodiidae</taxon>
        <taxon>Plasmodium</taxon>
        <taxon>Plasmodium (Plasmodium)</taxon>
    </lineage>
</organism>
<evidence type="ECO:0000313" key="2">
    <source>
        <dbReference type="EMBL" id="CAG9481949.1"/>
    </source>
</evidence>
<evidence type="ECO:0000313" key="3">
    <source>
        <dbReference type="Proteomes" id="UP000779233"/>
    </source>
</evidence>
<feature type="region of interest" description="Disordered" evidence="1">
    <location>
        <begin position="244"/>
        <end position="318"/>
    </location>
</feature>
<dbReference type="EMBL" id="CAJZCX010000012">
    <property type="protein sequence ID" value="CAG9481949.1"/>
    <property type="molecule type" value="Genomic_DNA"/>
</dbReference>
<sequence>MPTKATDKSLLTYDEYHDFVKRFKNPYNKDADGLNQEKFLRDTKVIVKNRSRLEPVLEKLLDYIRNNGIFYGDDRKPCSYVSYILSKEVETNGYAYETEIFNMFKEFLYKYNHRHNFTASICSNTLLLVDSDMYNKMNKLYELYDRYEDHRKNNFLGEWNSCQVFIPLLRQYNDFIKLYQPTNKDYEKILKHFEKKIKERVASYNLHACPLTIFYVREVKLIEDEKPKELVQVQQKRINTVYQVSQARSPPSHEEHQASHPKVQTFRAESQTPRLEFQTTRAEVQSHHADSKTAHEHPQTYDKGNQSSQGTLEHSAQHALQQEVRVLPPEETPKRELDIYLSPEYQPHYRPYEFPGTSSYLEPNPHTSVPPSSNEAGDTSSSVMNTITSALRDVEPGPVLGVSGGMGVLFLLFKYTPVGSFFGGRRGRFRQIPSSFRGFPPGEFSNFQEYEGGYIGYGPMNINPLAE</sequence>
<name>A0A8S4HDK7_PLAVI</name>
<protein>
    <submittedName>
        <fullName evidence="2">(malaria parasite P. vivax) hypothetical protein</fullName>
    </submittedName>
</protein>
<feature type="compositionally biased region" description="Basic and acidic residues" evidence="1">
    <location>
        <begin position="284"/>
        <end position="300"/>
    </location>
</feature>
<gene>
    <name evidence="2" type="ORF">PVW1_060032100</name>
</gene>
<dbReference type="VEuPathDB" id="PlasmoDB:PVPAM_010010400"/>
<evidence type="ECO:0000256" key="1">
    <source>
        <dbReference type="SAM" id="MobiDB-lite"/>
    </source>
</evidence>